<dbReference type="Pfam" id="PF04675">
    <property type="entry name" value="DNA_ligase_A_N"/>
    <property type="match status" value="1"/>
</dbReference>
<reference evidence="3 4" key="1">
    <citation type="submission" date="2022-01" db="EMBL/GenBank/DDBJ databases">
        <title>A chromosomal length assembly of Cordylochernes scorpioides.</title>
        <authorList>
            <person name="Zeh D."/>
            <person name="Zeh J."/>
        </authorList>
    </citation>
    <scope>NUCLEOTIDE SEQUENCE [LARGE SCALE GENOMIC DNA]</scope>
    <source>
        <strain evidence="3">IN4F17</strain>
        <tissue evidence="3">Whole Body</tissue>
    </source>
</reference>
<dbReference type="Gene3D" id="1.10.3260.10">
    <property type="entry name" value="DNA ligase, ATP-dependent, N-terminal domain"/>
    <property type="match status" value="1"/>
</dbReference>
<dbReference type="Proteomes" id="UP001235939">
    <property type="component" value="Chromosome 21"/>
</dbReference>
<evidence type="ECO:0000313" key="3">
    <source>
        <dbReference type="EMBL" id="UYV82305.1"/>
    </source>
</evidence>
<organism evidence="3 4">
    <name type="scientific">Cordylochernes scorpioides</name>
    <dbReference type="NCBI Taxonomy" id="51811"/>
    <lineage>
        <taxon>Eukaryota</taxon>
        <taxon>Metazoa</taxon>
        <taxon>Ecdysozoa</taxon>
        <taxon>Arthropoda</taxon>
        <taxon>Chelicerata</taxon>
        <taxon>Arachnida</taxon>
        <taxon>Pseudoscorpiones</taxon>
        <taxon>Cheliferoidea</taxon>
        <taxon>Chernetidae</taxon>
        <taxon>Cordylochernes</taxon>
    </lineage>
</organism>
<gene>
    <name evidence="3" type="ORF">LAZ67_21001671</name>
</gene>
<evidence type="ECO:0000259" key="2">
    <source>
        <dbReference type="Pfam" id="PF04675"/>
    </source>
</evidence>
<dbReference type="InterPro" id="IPR036599">
    <property type="entry name" value="DNA_ligase_N_sf"/>
</dbReference>
<dbReference type="EMBL" id="CP092883">
    <property type="protein sequence ID" value="UYV82305.1"/>
    <property type="molecule type" value="Genomic_DNA"/>
</dbReference>
<keyword evidence="4" id="KW-1185">Reference proteome</keyword>
<protein>
    <submittedName>
        <fullName evidence="3">LIG4</fullName>
    </submittedName>
</protein>
<dbReference type="InterPro" id="IPR029710">
    <property type="entry name" value="LIG4"/>
</dbReference>
<feature type="domain" description="DNA ligase ATP-dependent N-terminal" evidence="2">
    <location>
        <begin position="33"/>
        <end position="109"/>
    </location>
</feature>
<dbReference type="InterPro" id="IPR012308">
    <property type="entry name" value="DNA_ligase_ATP-dep_N"/>
</dbReference>
<dbReference type="PANTHER" id="PTHR45997">
    <property type="entry name" value="DNA LIGASE 4"/>
    <property type="match status" value="1"/>
</dbReference>
<sequence>MKKISQLKEDIHPSHLKISLALMEAGSVAQHTKFQVLCDLCEKVSLKSSKEERNKLVEKFINRWREGHSKLHKDDQTSDSIYPALRLLLPKLEKERPAYGVKEIRLMDLSKDPLQGYGEVARSFVCTHIMLAKLYIDVLCLSKNSQEAQKLLNFKNPRNAHAMVTMLLPKCHTLQYNLVNSTHPNSTLDDNSTMFRCPDLRPIK</sequence>
<proteinExistence type="predicted"/>
<evidence type="ECO:0000313" key="4">
    <source>
        <dbReference type="Proteomes" id="UP001235939"/>
    </source>
</evidence>
<evidence type="ECO:0000256" key="1">
    <source>
        <dbReference type="ARBA" id="ARBA00022598"/>
    </source>
</evidence>
<accession>A0ABY6LS16</accession>
<name>A0ABY6LS16_9ARAC</name>
<dbReference type="PANTHER" id="PTHR45997:SF1">
    <property type="entry name" value="DNA LIGASE 4"/>
    <property type="match status" value="1"/>
</dbReference>
<keyword evidence="1" id="KW-0436">Ligase</keyword>